<organism evidence="2 4">
    <name type="scientific">Poseidonibacter ostreae</name>
    <dbReference type="NCBI Taxonomy" id="2654171"/>
    <lineage>
        <taxon>Bacteria</taxon>
        <taxon>Pseudomonadati</taxon>
        <taxon>Campylobacterota</taxon>
        <taxon>Epsilonproteobacteria</taxon>
        <taxon>Campylobacterales</taxon>
        <taxon>Arcobacteraceae</taxon>
        <taxon>Poseidonibacter</taxon>
    </lineage>
</organism>
<accession>A0A6L4WTZ8</accession>
<sequence>MKINFDHISLRAKNPSEMKNFLIELLDFEIGFRPDFPFEGYWLYSGKKDVVHIFNEQATFYKKGLIKENIEEESTGKNIVNHVCFYSDDYEELMARIRKMNLDYSINLVPDCSIEQIFINAPENLILEIQAIPKDKKE</sequence>
<evidence type="ECO:0000313" key="2">
    <source>
        <dbReference type="EMBL" id="KAB7889655.1"/>
    </source>
</evidence>
<dbReference type="AlphaFoldDB" id="A0A6L4WTZ8"/>
<gene>
    <name evidence="1" type="ORF">GBG18_12115</name>
    <name evidence="2" type="ORF">GBG19_05455</name>
</gene>
<proteinExistence type="predicted"/>
<keyword evidence="3" id="KW-1185">Reference proteome</keyword>
<evidence type="ECO:0000313" key="3">
    <source>
        <dbReference type="Proteomes" id="UP000461010"/>
    </source>
</evidence>
<evidence type="ECO:0000313" key="1">
    <source>
        <dbReference type="EMBL" id="KAB7888854.1"/>
    </source>
</evidence>
<dbReference type="Gene3D" id="3.10.180.10">
    <property type="entry name" value="2,3-Dihydroxybiphenyl 1,2-Dioxygenase, domain 1"/>
    <property type="match status" value="1"/>
</dbReference>
<dbReference type="Proteomes" id="UP000461010">
    <property type="component" value="Unassembled WGS sequence"/>
</dbReference>
<dbReference type="EMBL" id="WFKJ01000043">
    <property type="protein sequence ID" value="KAB7888854.1"/>
    <property type="molecule type" value="Genomic_DNA"/>
</dbReference>
<evidence type="ECO:0008006" key="5">
    <source>
        <dbReference type="Google" id="ProtNLM"/>
    </source>
</evidence>
<comment type="caution">
    <text evidence="2">The sequence shown here is derived from an EMBL/GenBank/DDBJ whole genome shotgun (WGS) entry which is preliminary data.</text>
</comment>
<dbReference type="Proteomes" id="UP000472839">
    <property type="component" value="Unassembled WGS sequence"/>
</dbReference>
<evidence type="ECO:0000313" key="4">
    <source>
        <dbReference type="Proteomes" id="UP000472839"/>
    </source>
</evidence>
<dbReference type="SUPFAM" id="SSF54593">
    <property type="entry name" value="Glyoxalase/Bleomycin resistance protein/Dihydroxybiphenyl dioxygenase"/>
    <property type="match status" value="1"/>
</dbReference>
<dbReference type="PANTHER" id="PTHR46142">
    <property type="match status" value="1"/>
</dbReference>
<dbReference type="InterPro" id="IPR029068">
    <property type="entry name" value="Glyas_Bleomycin-R_OHBP_Dase"/>
</dbReference>
<reference evidence="3 4" key="1">
    <citation type="submission" date="2019-10" db="EMBL/GenBank/DDBJ databases">
        <title>Poseidonibacter ostreae sp. nov., isolated from the gut of the Ostrea denselamellosa.</title>
        <authorList>
            <person name="Choi A."/>
        </authorList>
    </citation>
    <scope>NUCLEOTIDE SEQUENCE [LARGE SCALE GENOMIC DNA]</scope>
    <source>
        <strain evidence="2 4">SJOD-M-33</strain>
        <strain evidence="1 3">SJOD-M-5</strain>
    </source>
</reference>
<protein>
    <recommendedName>
        <fullName evidence="5">VOC domain-containing protein</fullName>
    </recommendedName>
</protein>
<name>A0A6L4WTZ8_9BACT</name>
<dbReference type="PANTHER" id="PTHR46142:SF3">
    <property type="entry name" value="F18B13.24 PROTEIN"/>
    <property type="match status" value="1"/>
</dbReference>
<dbReference type="RefSeq" id="WP_152191418.1">
    <property type="nucleotide sequence ID" value="NZ_WFKJ01000043.1"/>
</dbReference>
<dbReference type="EMBL" id="WFKK01000011">
    <property type="protein sequence ID" value="KAB7889655.1"/>
    <property type="molecule type" value="Genomic_DNA"/>
</dbReference>